<feature type="transmembrane region" description="Helical" evidence="8">
    <location>
        <begin position="302"/>
        <end position="324"/>
    </location>
</feature>
<dbReference type="InterPro" id="IPR003689">
    <property type="entry name" value="ZIP"/>
</dbReference>
<feature type="transmembrane region" description="Helical" evidence="8">
    <location>
        <begin position="336"/>
        <end position="359"/>
    </location>
</feature>
<feature type="transmembrane region" description="Helical" evidence="8">
    <location>
        <begin position="38"/>
        <end position="56"/>
    </location>
</feature>
<feature type="compositionally biased region" description="Acidic residues" evidence="7">
    <location>
        <begin position="121"/>
        <end position="132"/>
    </location>
</feature>
<evidence type="ECO:0000256" key="1">
    <source>
        <dbReference type="ARBA" id="ARBA00004127"/>
    </source>
</evidence>
<comment type="subcellular location">
    <subcellularLocation>
        <location evidence="1">Endomembrane system</location>
        <topology evidence="1">Multi-pass membrane protein</topology>
    </subcellularLocation>
    <subcellularLocation>
        <location evidence="2">Golgi apparatus membrane</location>
    </subcellularLocation>
</comment>
<dbReference type="EMBL" id="ML991789">
    <property type="protein sequence ID" value="KAF2235840.1"/>
    <property type="molecule type" value="Genomic_DNA"/>
</dbReference>
<feature type="transmembrane region" description="Helical" evidence="8">
    <location>
        <begin position="371"/>
        <end position="389"/>
    </location>
</feature>
<dbReference type="GO" id="GO:0046873">
    <property type="term" value="F:metal ion transmembrane transporter activity"/>
    <property type="evidence" value="ECO:0007669"/>
    <property type="project" value="InterPro"/>
</dbReference>
<reference evidence="9" key="1">
    <citation type="journal article" date="2020" name="Stud. Mycol.">
        <title>101 Dothideomycetes genomes: a test case for predicting lifestyles and emergence of pathogens.</title>
        <authorList>
            <person name="Haridas S."/>
            <person name="Albert R."/>
            <person name="Binder M."/>
            <person name="Bloem J."/>
            <person name="Labutti K."/>
            <person name="Salamov A."/>
            <person name="Andreopoulos B."/>
            <person name="Baker S."/>
            <person name="Barry K."/>
            <person name="Bills G."/>
            <person name="Bluhm B."/>
            <person name="Cannon C."/>
            <person name="Castanera R."/>
            <person name="Culley D."/>
            <person name="Daum C."/>
            <person name="Ezra D."/>
            <person name="Gonzalez J."/>
            <person name="Henrissat B."/>
            <person name="Kuo A."/>
            <person name="Liang C."/>
            <person name="Lipzen A."/>
            <person name="Lutzoni F."/>
            <person name="Magnuson J."/>
            <person name="Mondo S."/>
            <person name="Nolan M."/>
            <person name="Ohm R."/>
            <person name="Pangilinan J."/>
            <person name="Park H.-J."/>
            <person name="Ramirez L."/>
            <person name="Alfaro M."/>
            <person name="Sun H."/>
            <person name="Tritt A."/>
            <person name="Yoshinaga Y."/>
            <person name="Zwiers L.-H."/>
            <person name="Turgeon B."/>
            <person name="Goodwin S."/>
            <person name="Spatafora J."/>
            <person name="Crous P."/>
            <person name="Grigoriev I."/>
        </authorList>
    </citation>
    <scope>NUCLEOTIDE SEQUENCE</scope>
    <source>
        <strain evidence="9">Tuck. ex Michener</strain>
    </source>
</reference>
<name>A0A6A6HEE8_VIRVR</name>
<gene>
    <name evidence="9" type="ORF">EV356DRAFT_522888</name>
</gene>
<keyword evidence="6 8" id="KW-0472">Membrane</keyword>
<dbReference type="AlphaFoldDB" id="A0A6A6HEE8"/>
<sequence length="451" mass="47883">MWDGLLVLLTLSTIMAVASFLAGALPLSFALSQKSLRTISAIGTGVLVGTALIVIIPEGVETLYSSQMPASSRSTSRNNLQVRNIEAVTFPLVGRGYDQDYKDLQNKEKLPGWGIEREGETLDGDPAEEEEYESGRGSGWLNLGGSSKDSSKDKTGSSGSTKSSKSKNQDKAASLTGSNVPEKFHASTTRGNDHELHVWIGISLILGFILMYLIDRLPQHAHERAHAKQKPMHISLSNLSQGLHRASSPSPSHVDDEEDIVDVPHGPVQKGSSTTIGLVIHAAADGIALGAGSSMSSSNLGFIVFVAIMIHKAPAAFGLTSVLLKQGLTRRTARTHLVIFSLAAPFGAISTFIAVHLFGSGILGGENGTKFVTGVLLLFSGGTFLYVAMHTMQENAGHEHAMATTNGHADQAVYEPFGRNGHKKAGPSLGDTCWGIFGMLLPLLTQFGHSH</sequence>
<protein>
    <submittedName>
        <fullName evidence="9">Zinc/iron permease</fullName>
    </submittedName>
</protein>
<dbReference type="OrthoDB" id="19859at2759"/>
<dbReference type="Pfam" id="PF02535">
    <property type="entry name" value="Zip"/>
    <property type="match status" value="1"/>
</dbReference>
<feature type="transmembrane region" description="Helical" evidence="8">
    <location>
        <begin position="196"/>
        <end position="214"/>
    </location>
</feature>
<evidence type="ECO:0000256" key="2">
    <source>
        <dbReference type="ARBA" id="ARBA00004394"/>
    </source>
</evidence>
<proteinExistence type="predicted"/>
<evidence type="ECO:0000256" key="8">
    <source>
        <dbReference type="SAM" id="Phobius"/>
    </source>
</evidence>
<keyword evidence="4 8" id="KW-1133">Transmembrane helix</keyword>
<keyword evidence="5" id="KW-0333">Golgi apparatus</keyword>
<dbReference type="PANTHER" id="PTHR16133">
    <property type="entry name" value="SOLUTE CARRIER FAMILY 39 ZINC TRANSPORTER , MEMBER 9-RELATED"/>
    <property type="match status" value="1"/>
</dbReference>
<evidence type="ECO:0000256" key="3">
    <source>
        <dbReference type="ARBA" id="ARBA00022692"/>
    </source>
</evidence>
<accession>A0A6A6HEE8</accession>
<evidence type="ECO:0000256" key="7">
    <source>
        <dbReference type="SAM" id="MobiDB-lite"/>
    </source>
</evidence>
<keyword evidence="10" id="KW-1185">Reference proteome</keyword>
<evidence type="ECO:0000256" key="5">
    <source>
        <dbReference type="ARBA" id="ARBA00023034"/>
    </source>
</evidence>
<evidence type="ECO:0000256" key="4">
    <source>
        <dbReference type="ARBA" id="ARBA00022989"/>
    </source>
</evidence>
<dbReference type="PANTHER" id="PTHR16133:SF0">
    <property type="entry name" value="ZINC_IRON REGULATED TRANSPORTER-RELATED PROTEIN 102B, ISOFORM E"/>
    <property type="match status" value="1"/>
</dbReference>
<dbReference type="InterPro" id="IPR045891">
    <property type="entry name" value="ZIP9"/>
</dbReference>
<dbReference type="Proteomes" id="UP000800092">
    <property type="component" value="Unassembled WGS sequence"/>
</dbReference>
<feature type="region of interest" description="Disordered" evidence="7">
    <location>
        <begin position="112"/>
        <end position="189"/>
    </location>
</feature>
<evidence type="ECO:0000313" key="10">
    <source>
        <dbReference type="Proteomes" id="UP000800092"/>
    </source>
</evidence>
<dbReference type="GO" id="GO:0006829">
    <property type="term" value="P:zinc ion transport"/>
    <property type="evidence" value="ECO:0007669"/>
    <property type="project" value="InterPro"/>
</dbReference>
<evidence type="ECO:0000256" key="6">
    <source>
        <dbReference type="ARBA" id="ARBA00023136"/>
    </source>
</evidence>
<dbReference type="GO" id="GO:0000139">
    <property type="term" value="C:Golgi membrane"/>
    <property type="evidence" value="ECO:0007669"/>
    <property type="project" value="UniProtKB-SubCell"/>
</dbReference>
<evidence type="ECO:0000313" key="9">
    <source>
        <dbReference type="EMBL" id="KAF2235840.1"/>
    </source>
</evidence>
<organism evidence="9 10">
    <name type="scientific">Viridothelium virens</name>
    <name type="common">Speckled blister lichen</name>
    <name type="synonym">Trypethelium virens</name>
    <dbReference type="NCBI Taxonomy" id="1048519"/>
    <lineage>
        <taxon>Eukaryota</taxon>
        <taxon>Fungi</taxon>
        <taxon>Dikarya</taxon>
        <taxon>Ascomycota</taxon>
        <taxon>Pezizomycotina</taxon>
        <taxon>Dothideomycetes</taxon>
        <taxon>Dothideomycetes incertae sedis</taxon>
        <taxon>Trypetheliales</taxon>
        <taxon>Trypetheliaceae</taxon>
        <taxon>Viridothelium</taxon>
    </lineage>
</organism>
<keyword evidence="3 8" id="KW-0812">Transmembrane</keyword>